<feature type="chain" id="PRO_5020575187" description="Peptidase S72 domain-containing protein" evidence="3">
    <location>
        <begin position="24"/>
        <end position="573"/>
    </location>
</feature>
<keyword evidence="3" id="KW-0732">Signal</keyword>
<keyword evidence="2" id="KW-1133">Transmembrane helix</keyword>
<accession>A0A4U5P852</accession>
<proteinExistence type="predicted"/>
<dbReference type="AlphaFoldDB" id="A0A4U5P852"/>
<evidence type="ECO:0000256" key="1">
    <source>
        <dbReference type="SAM" id="MobiDB-lite"/>
    </source>
</evidence>
<feature type="compositionally biased region" description="Basic and acidic residues" evidence="1">
    <location>
        <begin position="440"/>
        <end position="458"/>
    </location>
</feature>
<feature type="signal peptide" evidence="3">
    <location>
        <begin position="1"/>
        <end position="23"/>
    </location>
</feature>
<feature type="transmembrane region" description="Helical" evidence="2">
    <location>
        <begin position="308"/>
        <end position="337"/>
    </location>
</feature>
<protein>
    <recommendedName>
        <fullName evidence="5">Peptidase S72 domain-containing protein</fullName>
    </recommendedName>
</protein>
<reference evidence="4" key="2">
    <citation type="journal article" date="2015" name="Genome Biol.">
        <title>Comparative genomics of Steinernema reveals deeply conserved gene regulatory networks.</title>
        <authorList>
            <person name="Dillman A.R."/>
            <person name="Macchietto M."/>
            <person name="Porter C.F."/>
            <person name="Rogers A."/>
            <person name="Williams B."/>
            <person name="Antoshechkin I."/>
            <person name="Lee M.M."/>
            <person name="Goodwin Z."/>
            <person name="Lu X."/>
            <person name="Lewis E.E."/>
            <person name="Goodrich-Blair H."/>
            <person name="Stock S.P."/>
            <person name="Adams B.J."/>
            <person name="Sternberg P.W."/>
            <person name="Mortazavi A."/>
        </authorList>
    </citation>
    <scope>NUCLEOTIDE SEQUENCE [LARGE SCALE GENOMIC DNA]</scope>
    <source>
        <strain evidence="4">ALL</strain>
    </source>
</reference>
<gene>
    <name evidence="4" type="ORF">L596_006837</name>
</gene>
<evidence type="ECO:0000256" key="3">
    <source>
        <dbReference type="SAM" id="SignalP"/>
    </source>
</evidence>
<feature type="compositionally biased region" description="Polar residues" evidence="1">
    <location>
        <begin position="536"/>
        <end position="556"/>
    </location>
</feature>
<comment type="caution">
    <text evidence="4">The sequence shown here is derived from an EMBL/GenBank/DDBJ whole genome shotgun (WGS) entry which is preliminary data.</text>
</comment>
<feature type="region of interest" description="Disordered" evidence="1">
    <location>
        <begin position="532"/>
        <end position="557"/>
    </location>
</feature>
<sequence>MGSRLPSFVALLIAFALLPPSDARVYVAQVGTETGDNPVWSQSLGDWDIVKASLSITDCPGMYPPPSTITFCYRSVFDNDYEGLKEEKESLSTTTSSSTTSSNTTWTTEASSNTTWTTEASSNTTWSSEPSWNAIKIQCENKIVFNLEANLTGTVELKFNHSEVLAKPRVIEGLNFADKKKAVLNFKLNFLASMYEAHQVHQIPIVFRRSINSGKESNATNPAVFDFVFFKSSELNDGCVVELSMANVDPLGHGDGDWWIEKEVNSSVRLDDMGIAQQVDELLAQVGSRLKFDMKIDIRDFTDTVLHYGFWVVTGLAIAIVVILLVAGLFACLFWYWPRTRTVFVQGPEKIIYIKAPAEELVVTAEKEEESKEKPKEKVEKKKKSKREPRSDDAFESLEVPKEKKEFEKKDEGEKPKKRRKAKEKENEKGSPFVAKKKEKKTEDCSTAEKDKSEERPKGAAPAAQETGDVGSAKEPPSGSRLTKTNDTTHEPSTIGGDISVVSKPAGSFVEPEMDAGSKTRAVFSRMNGADGFPLLTNQDAESKTGTGNSKTTDFSTDIDFSECKTTATHFKD</sequence>
<evidence type="ECO:0000256" key="2">
    <source>
        <dbReference type="SAM" id="Phobius"/>
    </source>
</evidence>
<feature type="region of interest" description="Disordered" evidence="1">
    <location>
        <begin position="365"/>
        <end position="503"/>
    </location>
</feature>
<keyword evidence="2" id="KW-0812">Transmembrane</keyword>
<feature type="compositionally biased region" description="Basic and acidic residues" evidence="1">
    <location>
        <begin position="365"/>
        <end position="380"/>
    </location>
</feature>
<feature type="compositionally biased region" description="Low complexity" evidence="1">
    <location>
        <begin position="92"/>
        <end position="128"/>
    </location>
</feature>
<evidence type="ECO:0000313" key="4">
    <source>
        <dbReference type="EMBL" id="TKR92123.1"/>
    </source>
</evidence>
<reference evidence="4" key="3">
    <citation type="journal article" date="2019" name="G3 (Bethesda)">
        <title>Hybrid Assembly of the Genome of the Entomopathogenic Nematode Steinernema carpocapsae Identifies the X-Chromosome.</title>
        <authorList>
            <person name="Serra L."/>
            <person name="Macchietto M."/>
            <person name="Macias-Munoz A."/>
            <person name="McGill C.J."/>
            <person name="Rodriguez I.M."/>
            <person name="Rodriguez B."/>
            <person name="Murad R."/>
            <person name="Mortazavi A."/>
        </authorList>
    </citation>
    <scope>NUCLEOTIDE SEQUENCE</scope>
    <source>
        <strain evidence="4">ALL</strain>
    </source>
</reference>
<evidence type="ECO:0008006" key="5">
    <source>
        <dbReference type="Google" id="ProtNLM"/>
    </source>
</evidence>
<dbReference type="EMBL" id="AZBU02000002">
    <property type="protein sequence ID" value="TKR92123.1"/>
    <property type="molecule type" value="Genomic_DNA"/>
</dbReference>
<keyword evidence="2" id="KW-0472">Membrane</keyword>
<name>A0A4U5P852_STECR</name>
<organism evidence="4">
    <name type="scientific">Steinernema carpocapsae</name>
    <name type="common">Entomopathogenic nematode</name>
    <dbReference type="NCBI Taxonomy" id="34508"/>
    <lineage>
        <taxon>Eukaryota</taxon>
        <taxon>Metazoa</taxon>
        <taxon>Ecdysozoa</taxon>
        <taxon>Nematoda</taxon>
        <taxon>Chromadorea</taxon>
        <taxon>Rhabditida</taxon>
        <taxon>Tylenchina</taxon>
        <taxon>Panagrolaimomorpha</taxon>
        <taxon>Strongyloidoidea</taxon>
        <taxon>Steinernematidae</taxon>
        <taxon>Steinernema</taxon>
    </lineage>
</organism>
<feature type="compositionally biased region" description="Basic and acidic residues" evidence="1">
    <location>
        <begin position="388"/>
        <end position="415"/>
    </location>
</feature>
<reference evidence="4" key="1">
    <citation type="submission" date="2013-11" db="EMBL/GenBank/DDBJ databases">
        <authorList>
            <person name="Sternberg P."/>
            <person name="Dillman A."/>
            <person name="Macchietto M."/>
        </authorList>
    </citation>
    <scope>NUCLEOTIDE SEQUENCE</scope>
    <source>
        <strain evidence="4">ALL</strain>
    </source>
</reference>
<feature type="region of interest" description="Disordered" evidence="1">
    <location>
        <begin position="87"/>
        <end position="128"/>
    </location>
</feature>